<name>F4L0U7_HALH1</name>
<feature type="region of interest" description="Disordered" evidence="1">
    <location>
        <begin position="515"/>
        <end position="587"/>
    </location>
</feature>
<gene>
    <name evidence="4" type="ordered locus">Halhy_2683</name>
</gene>
<feature type="chain" id="PRO_5003317394" description="Secretion system C-terminal sorting domain-containing protein" evidence="2">
    <location>
        <begin position="20"/>
        <end position="677"/>
    </location>
</feature>
<evidence type="ECO:0000256" key="1">
    <source>
        <dbReference type="SAM" id="MobiDB-lite"/>
    </source>
</evidence>
<evidence type="ECO:0000259" key="3">
    <source>
        <dbReference type="Pfam" id="PF18962"/>
    </source>
</evidence>
<keyword evidence="5" id="KW-1185">Reference proteome</keyword>
<dbReference type="STRING" id="760192.Halhy_2683"/>
<dbReference type="RefSeq" id="WP_013765099.1">
    <property type="nucleotide sequence ID" value="NC_015510.1"/>
</dbReference>
<dbReference type="OrthoDB" id="1352409at2"/>
<feature type="region of interest" description="Disordered" evidence="1">
    <location>
        <begin position="473"/>
        <end position="500"/>
    </location>
</feature>
<dbReference type="KEGG" id="hhy:Halhy_2683"/>
<evidence type="ECO:0000313" key="5">
    <source>
        <dbReference type="Proteomes" id="UP000008461"/>
    </source>
</evidence>
<accession>F4L0U7</accession>
<keyword evidence="2" id="KW-0732">Signal</keyword>
<dbReference type="HOGENOM" id="CLU_405855_0_0_10"/>
<organism evidence="4 5">
    <name type="scientific">Haliscomenobacter hydrossis (strain ATCC 27775 / DSM 1100 / LMG 10767 / O)</name>
    <dbReference type="NCBI Taxonomy" id="760192"/>
    <lineage>
        <taxon>Bacteria</taxon>
        <taxon>Pseudomonadati</taxon>
        <taxon>Bacteroidota</taxon>
        <taxon>Saprospiria</taxon>
        <taxon>Saprospirales</taxon>
        <taxon>Haliscomenobacteraceae</taxon>
        <taxon>Haliscomenobacter</taxon>
    </lineage>
</organism>
<dbReference type="AlphaFoldDB" id="F4L0U7"/>
<dbReference type="Proteomes" id="UP000008461">
    <property type="component" value="Chromosome"/>
</dbReference>
<dbReference type="InterPro" id="IPR026444">
    <property type="entry name" value="Secre_tail"/>
</dbReference>
<evidence type="ECO:0000256" key="2">
    <source>
        <dbReference type="SAM" id="SignalP"/>
    </source>
</evidence>
<evidence type="ECO:0000313" key="4">
    <source>
        <dbReference type="EMBL" id="AEE50551.1"/>
    </source>
</evidence>
<feature type="compositionally biased region" description="Low complexity" evidence="1">
    <location>
        <begin position="515"/>
        <end position="580"/>
    </location>
</feature>
<feature type="domain" description="Secretion system C-terminal sorting" evidence="3">
    <location>
        <begin position="604"/>
        <end position="668"/>
    </location>
</feature>
<reference evidence="4 5" key="1">
    <citation type="journal article" date="2011" name="Stand. Genomic Sci.">
        <title>Complete genome sequence of Haliscomenobacter hydrossis type strain (O).</title>
        <authorList>
            <consortium name="US DOE Joint Genome Institute (JGI-PGF)"/>
            <person name="Daligault H."/>
            <person name="Lapidus A."/>
            <person name="Zeytun A."/>
            <person name="Nolan M."/>
            <person name="Lucas S."/>
            <person name="Del Rio T.G."/>
            <person name="Tice H."/>
            <person name="Cheng J.F."/>
            <person name="Tapia R."/>
            <person name="Han C."/>
            <person name="Goodwin L."/>
            <person name="Pitluck S."/>
            <person name="Liolios K."/>
            <person name="Pagani I."/>
            <person name="Ivanova N."/>
            <person name="Huntemann M."/>
            <person name="Mavromatis K."/>
            <person name="Mikhailova N."/>
            <person name="Pati A."/>
            <person name="Chen A."/>
            <person name="Palaniappan K."/>
            <person name="Land M."/>
            <person name="Hauser L."/>
            <person name="Brambilla E.M."/>
            <person name="Rohde M."/>
            <person name="Verbarg S."/>
            <person name="Goker M."/>
            <person name="Bristow J."/>
            <person name="Eisen J.A."/>
            <person name="Markowitz V."/>
            <person name="Hugenholtz P."/>
            <person name="Kyrpides N.C."/>
            <person name="Klenk H.P."/>
            <person name="Woyke T."/>
        </authorList>
    </citation>
    <scope>NUCLEOTIDE SEQUENCE [LARGE SCALE GENOMIC DNA]</scope>
    <source>
        <strain evidence="5">ATCC 27775 / DSM 1100 / LMG 10767 / O</strain>
    </source>
</reference>
<proteinExistence type="predicted"/>
<dbReference type="Pfam" id="PF18962">
    <property type="entry name" value="Por_Secre_tail"/>
    <property type="match status" value="1"/>
</dbReference>
<protein>
    <recommendedName>
        <fullName evidence="3">Secretion system C-terminal sorting domain-containing protein</fullName>
    </recommendedName>
</protein>
<sequence>MIRLFLSVLLTGCYLFASAQTASVINQTESAYLLFEAEDFSDNQASGQGQTANWEIKQDGKVKGVGATADRLFPNVDYNSSKLVYRIQVTNSGNYTMYFSRKLSAPTANFVLPRINEGAANNTRRRVTCTGGPDADFSWQNSRRTFTLAANTVYTIVLLPEASKDLIIDQILFHRDETLEPVSLAKAVLKSSKPTNISIKGLLAYNLPELGQGKTWSHNTSQSIGAKAVENPATATGYFPYSGKSFIELERVNGKARLVMEPLNYSTCFMFFGDLALNLKVMSPNEFVSPLDTVRIWAELEGLTAQRIQLAEFTGLNLTYQNIEAKAPNSPAFYNKITYVVEFSGEGNEKLWIDDMSVQFQSVAFNFLIPPADLSIVEDTLILGAPFYTFSIRGNLTDTMVKNSTFKWSFNGLKDTVVNSKDTLRYVFPQSGFYDLTLTLRTRAFIDPGCDSVTTIVSKTIFVPAFDPSKLNPPKDTVKPDTIIVTPPPPPDTTKPDTVIVVDPPQDTVVTDTTVVIGGPTDTTGVGNGGTNPPTDTTGTGNGGTNPPTDTTGTGNGGTNPPADTTGTGNGGTNPPTDTTGTGGGTDIPPVDVPLDINPEGLKVYPNPTTDLLIIQTDNLVKIHYDFMNNRGQSLFKGQFVQQILLSIASQPAGIYFLRLVDDTGKQIGTILKISKR</sequence>
<dbReference type="NCBIfam" id="TIGR04183">
    <property type="entry name" value="Por_Secre_tail"/>
    <property type="match status" value="1"/>
</dbReference>
<dbReference type="EMBL" id="CP002691">
    <property type="protein sequence ID" value="AEE50551.1"/>
    <property type="molecule type" value="Genomic_DNA"/>
</dbReference>
<feature type="signal peptide" evidence="2">
    <location>
        <begin position="1"/>
        <end position="19"/>
    </location>
</feature>
<reference key="2">
    <citation type="submission" date="2011-04" db="EMBL/GenBank/DDBJ databases">
        <title>Complete sequence of chromosome of Haliscomenobacter hydrossis DSM 1100.</title>
        <authorList>
            <consortium name="US DOE Joint Genome Institute (JGI-PGF)"/>
            <person name="Lucas S."/>
            <person name="Han J."/>
            <person name="Lapidus A."/>
            <person name="Bruce D."/>
            <person name="Goodwin L."/>
            <person name="Pitluck S."/>
            <person name="Peters L."/>
            <person name="Kyrpides N."/>
            <person name="Mavromatis K."/>
            <person name="Ivanova N."/>
            <person name="Ovchinnikova G."/>
            <person name="Pagani I."/>
            <person name="Daligault H."/>
            <person name="Detter J.C."/>
            <person name="Han C."/>
            <person name="Land M."/>
            <person name="Hauser L."/>
            <person name="Markowitz V."/>
            <person name="Cheng J.-F."/>
            <person name="Hugenholtz P."/>
            <person name="Woyke T."/>
            <person name="Wu D."/>
            <person name="Verbarg S."/>
            <person name="Frueling A."/>
            <person name="Brambilla E."/>
            <person name="Klenk H.-P."/>
            <person name="Eisen J.A."/>
        </authorList>
    </citation>
    <scope>NUCLEOTIDE SEQUENCE</scope>
    <source>
        <strain>DSM 1100</strain>
    </source>
</reference>